<feature type="binding site" evidence="5">
    <location>
        <position position="212"/>
    </location>
    <ligand>
        <name>pyruvate</name>
        <dbReference type="ChEBI" id="CHEBI:15361"/>
    </ligand>
</feature>
<feature type="binding site" evidence="5">
    <location>
        <position position="52"/>
    </location>
    <ligand>
        <name>pyruvate</name>
        <dbReference type="ChEBI" id="CHEBI:15361"/>
    </ligand>
</feature>
<comment type="similarity">
    <text evidence="3">Belongs to the DapA family.</text>
</comment>
<dbReference type="SUPFAM" id="SSF51569">
    <property type="entry name" value="Aldolase"/>
    <property type="match status" value="1"/>
</dbReference>
<feature type="active site" description="Proton donor/acceptor" evidence="4">
    <location>
        <position position="140"/>
    </location>
</feature>
<evidence type="ECO:0000256" key="1">
    <source>
        <dbReference type="ARBA" id="ARBA00023239"/>
    </source>
</evidence>
<dbReference type="RefSeq" id="WP_146683847.1">
    <property type="nucleotide sequence ID" value="NZ_CP019646.1"/>
</dbReference>
<dbReference type="STRING" id="1851148.SMSP2_02068"/>
<dbReference type="CDD" id="cd00408">
    <property type="entry name" value="DHDPS-like"/>
    <property type="match status" value="1"/>
</dbReference>
<reference evidence="7" key="1">
    <citation type="submission" date="2017-02" db="EMBL/GenBank/DDBJ databases">
        <title>Comparative genomics and description of representatives of a novel lineage of planctomycetes thriving in anoxic sediments.</title>
        <authorList>
            <person name="Spring S."/>
            <person name="Bunk B."/>
            <person name="Sproer C."/>
        </authorList>
    </citation>
    <scope>NUCLEOTIDE SEQUENCE [LARGE SCALE GENOMIC DNA]</scope>
    <source>
        <strain evidence="7">SM-Chi-D1</strain>
    </source>
</reference>
<evidence type="ECO:0000256" key="3">
    <source>
        <dbReference type="PIRNR" id="PIRNR001365"/>
    </source>
</evidence>
<keyword evidence="2" id="KW-0704">Schiff base</keyword>
<dbReference type="PRINTS" id="PR00146">
    <property type="entry name" value="DHPICSNTHASE"/>
</dbReference>
<dbReference type="Proteomes" id="UP000188181">
    <property type="component" value="Chromosome"/>
</dbReference>
<dbReference type="PANTHER" id="PTHR42849">
    <property type="entry name" value="N-ACETYLNEURAMINATE LYASE"/>
    <property type="match status" value="1"/>
</dbReference>
<gene>
    <name evidence="6" type="primary">dapA_6</name>
    <name evidence="6" type="ORF">SMSP2_02068</name>
</gene>
<dbReference type="GO" id="GO:0019262">
    <property type="term" value="P:N-acetylneuraminate catabolic process"/>
    <property type="evidence" value="ECO:0007669"/>
    <property type="project" value="TreeGrafter"/>
</dbReference>
<evidence type="ECO:0000256" key="4">
    <source>
        <dbReference type="PIRSR" id="PIRSR001365-1"/>
    </source>
</evidence>
<dbReference type="InterPro" id="IPR002220">
    <property type="entry name" value="DapA-like"/>
</dbReference>
<dbReference type="InterPro" id="IPR013785">
    <property type="entry name" value="Aldolase_TIM"/>
</dbReference>
<name>A0A1Q2MG85_9BACT</name>
<dbReference type="GO" id="GO:0005829">
    <property type="term" value="C:cytosol"/>
    <property type="evidence" value="ECO:0007669"/>
    <property type="project" value="TreeGrafter"/>
</dbReference>
<dbReference type="PIRSF" id="PIRSF001365">
    <property type="entry name" value="DHDPS"/>
    <property type="match status" value="1"/>
</dbReference>
<dbReference type="InterPro" id="IPR020625">
    <property type="entry name" value="Schiff_base-form_aldolases_AS"/>
</dbReference>
<dbReference type="Pfam" id="PF00701">
    <property type="entry name" value="DHDPS"/>
    <property type="match status" value="1"/>
</dbReference>
<sequence length="339" mass="36678">MNRNLPKPLRGIIVPLVTPLSGRDSIDVNGLERLVSRVIKGGVSGIFILGTTGEGPGLSYRLRTEMIELTCKFNAGRVPVLAGITDTAFEESVSVARTAQLNGANGLVLAPPYYFAANQKELLSYIEHLVPELPLPVYLYNMPFQTKVFIEPDTVARASKIPGVWGIKDSSADMVYFHKLQRIFRNDPEFSLLVGPEELLAESLISGAHGGVNGGANLLPQLYVALYNKVMEGDERAVQALHKQVMDVSMSVYSVCSSGSAYLKGLKCALSLFGICSDFMAEPFGRCSSAEREAIQENLVRAGILKLEDRQKVKIQNTASARSSFSGAGCGLARDAFGE</sequence>
<evidence type="ECO:0000313" key="7">
    <source>
        <dbReference type="Proteomes" id="UP000188181"/>
    </source>
</evidence>
<dbReference type="Gene3D" id="3.20.20.70">
    <property type="entry name" value="Aldolase class I"/>
    <property type="match status" value="1"/>
</dbReference>
<evidence type="ECO:0000256" key="5">
    <source>
        <dbReference type="PIRSR" id="PIRSR001365-2"/>
    </source>
</evidence>
<proteinExistence type="inferred from homology"/>
<evidence type="ECO:0000313" key="6">
    <source>
        <dbReference type="EMBL" id="AQQ71691.1"/>
    </source>
</evidence>
<protein>
    <submittedName>
        <fullName evidence="6">4-hydroxy-tetrahydrodipicolinate synthase</fullName>
        <ecNumber evidence="6">4.3.3.7</ecNumber>
    </submittedName>
</protein>
<dbReference type="GO" id="GO:0008747">
    <property type="term" value="F:N-acetylneuraminate lyase activity"/>
    <property type="evidence" value="ECO:0007669"/>
    <property type="project" value="TreeGrafter"/>
</dbReference>
<dbReference type="OrthoDB" id="9782828at2"/>
<dbReference type="KEGG" id="pbas:SMSP2_02068"/>
<dbReference type="SMART" id="SM01130">
    <property type="entry name" value="DHDPS"/>
    <property type="match status" value="1"/>
</dbReference>
<dbReference type="GO" id="GO:0008840">
    <property type="term" value="F:4-hydroxy-tetrahydrodipicolinate synthase activity"/>
    <property type="evidence" value="ECO:0007669"/>
    <property type="project" value="UniProtKB-EC"/>
</dbReference>
<dbReference type="EMBL" id="CP019646">
    <property type="protein sequence ID" value="AQQ71691.1"/>
    <property type="molecule type" value="Genomic_DNA"/>
</dbReference>
<dbReference type="PROSITE" id="PS00666">
    <property type="entry name" value="DHDPS_2"/>
    <property type="match status" value="1"/>
</dbReference>
<keyword evidence="7" id="KW-1185">Reference proteome</keyword>
<feature type="active site" description="Schiff-base intermediate with substrate" evidence="4">
    <location>
        <position position="168"/>
    </location>
</feature>
<dbReference type="PANTHER" id="PTHR42849:SF1">
    <property type="entry name" value="N-ACETYLNEURAMINATE LYASE"/>
    <property type="match status" value="1"/>
</dbReference>
<evidence type="ECO:0000256" key="2">
    <source>
        <dbReference type="ARBA" id="ARBA00023270"/>
    </source>
</evidence>
<accession>A0A1Q2MG85</accession>
<organism evidence="6 7">
    <name type="scientific">Limihaloglobus sulfuriphilus</name>
    <dbReference type="NCBI Taxonomy" id="1851148"/>
    <lineage>
        <taxon>Bacteria</taxon>
        <taxon>Pseudomonadati</taxon>
        <taxon>Planctomycetota</taxon>
        <taxon>Phycisphaerae</taxon>
        <taxon>Sedimentisphaerales</taxon>
        <taxon>Sedimentisphaeraceae</taxon>
        <taxon>Limihaloglobus</taxon>
    </lineage>
</organism>
<dbReference type="EC" id="4.3.3.7" evidence="6"/>
<keyword evidence="1 3" id="KW-0456">Lyase</keyword>
<dbReference type="AlphaFoldDB" id="A0A1Q2MG85"/>